<evidence type="ECO:0000256" key="17">
    <source>
        <dbReference type="SAM" id="Phobius"/>
    </source>
</evidence>
<dbReference type="GeneTree" id="ENSGT00470000042299"/>
<keyword evidence="10 17" id="KW-0472">Membrane</keyword>
<dbReference type="GO" id="GO:0070945">
    <property type="term" value="P:neutrophil-mediated killing of gram-negative bacterium"/>
    <property type="evidence" value="ECO:0007669"/>
    <property type="project" value="TreeGrafter"/>
</dbReference>
<dbReference type="AlphaFoldDB" id="G1TKC5"/>
<reference evidence="20" key="2">
    <citation type="submission" date="2025-08" db="UniProtKB">
        <authorList>
            <consortium name="Ensembl"/>
        </authorList>
    </citation>
    <scope>IDENTIFICATION</scope>
    <source>
        <strain evidence="20">Thorbecke</strain>
    </source>
</reference>
<feature type="transmembrane region" description="Helical" evidence="17">
    <location>
        <begin position="257"/>
        <end position="284"/>
    </location>
</feature>
<evidence type="ECO:0000256" key="7">
    <source>
        <dbReference type="ARBA" id="ARBA00022859"/>
    </source>
</evidence>
<keyword evidence="14" id="KW-0393">Immunoglobulin domain</keyword>
<reference evidence="20" key="3">
    <citation type="submission" date="2025-09" db="UniProtKB">
        <authorList>
            <consortium name="Ensembl"/>
        </authorList>
    </citation>
    <scope>IDENTIFICATION</scope>
    <source>
        <strain evidence="20">Thorbecke</strain>
    </source>
</reference>
<organism evidence="20 21">
    <name type="scientific">Oryctolagus cuniculus</name>
    <name type="common">Rabbit</name>
    <dbReference type="NCBI Taxonomy" id="9986"/>
    <lineage>
        <taxon>Eukaryota</taxon>
        <taxon>Metazoa</taxon>
        <taxon>Chordata</taxon>
        <taxon>Craniata</taxon>
        <taxon>Vertebrata</taxon>
        <taxon>Euteleostomi</taxon>
        <taxon>Mammalia</taxon>
        <taxon>Eutheria</taxon>
        <taxon>Euarchontoglires</taxon>
        <taxon>Glires</taxon>
        <taxon>Lagomorpha</taxon>
        <taxon>Leporidae</taxon>
        <taxon>Oryctolagus</taxon>
    </lineage>
</organism>
<evidence type="ECO:0000256" key="4">
    <source>
        <dbReference type="ARBA" id="ARBA00022588"/>
    </source>
</evidence>
<dbReference type="ExpressionAtlas" id="G1TKC5">
    <property type="expression patterns" value="baseline"/>
</dbReference>
<dbReference type="InParanoid" id="G1TKC5"/>
<dbReference type="eggNOG" id="ENOG502TE0T">
    <property type="taxonomic scope" value="Eukaryota"/>
</dbReference>
<evidence type="ECO:0000313" key="20">
    <source>
        <dbReference type="Ensembl" id="ENSOCUP00000017410.2"/>
    </source>
</evidence>
<keyword evidence="7" id="KW-0391">Immunity</keyword>
<gene>
    <name evidence="20" type="primary">LOC100349504</name>
</gene>
<dbReference type="InterPro" id="IPR007110">
    <property type="entry name" value="Ig-like_dom"/>
</dbReference>
<dbReference type="InterPro" id="IPR003599">
    <property type="entry name" value="Ig_sub"/>
</dbReference>
<dbReference type="InterPro" id="IPR013783">
    <property type="entry name" value="Ig-like_fold"/>
</dbReference>
<keyword evidence="8 17" id="KW-1133">Transmembrane helix</keyword>
<dbReference type="InterPro" id="IPR013106">
    <property type="entry name" value="Ig_V-set"/>
</dbReference>
<dbReference type="PaxDb" id="9986-ENSOCUP00000017410"/>
<dbReference type="Ensembl" id="ENSOCUT00000030478.3">
    <property type="protein sequence ID" value="ENSOCUP00000017410.2"/>
    <property type="gene ID" value="ENSOCUG00000011397.4"/>
</dbReference>
<comment type="subunit">
    <text evidence="16">Monomer. Homomultimer; when activated. Interacts with TYROBP/DAP12. Interacts with TLR4.</text>
</comment>
<evidence type="ECO:0000256" key="18">
    <source>
        <dbReference type="SAM" id="SignalP"/>
    </source>
</evidence>
<dbReference type="PROSITE" id="PS50835">
    <property type="entry name" value="IG_LIKE"/>
    <property type="match status" value="2"/>
</dbReference>
<feature type="chain" id="PRO_5023808960" description="Triggering receptor expressed on myeloid cells 1" evidence="18">
    <location>
        <begin position="21"/>
        <end position="290"/>
    </location>
</feature>
<accession>G1TKC5</accession>
<dbReference type="PANTHER" id="PTHR19357">
    <property type="entry name" value="TRIGGERING RECEPTOR EXPRESSED ON MYELOID CELLS 1"/>
    <property type="match status" value="1"/>
</dbReference>
<dbReference type="GO" id="GO:0030593">
    <property type="term" value="P:neutrophil chemotaxis"/>
    <property type="evidence" value="ECO:0007669"/>
    <property type="project" value="TreeGrafter"/>
</dbReference>
<reference evidence="20 21" key="1">
    <citation type="journal article" date="2011" name="Nature">
        <title>A high-resolution map of human evolutionary constraint using 29 mammals.</title>
        <authorList>
            <person name="Lindblad-Toh K."/>
            <person name="Garber M."/>
            <person name="Zuk O."/>
            <person name="Lin M.F."/>
            <person name="Parker B.J."/>
            <person name="Washietl S."/>
            <person name="Kheradpour P."/>
            <person name="Ernst J."/>
            <person name="Jordan G."/>
            <person name="Mauceli E."/>
            <person name="Ward L.D."/>
            <person name="Lowe C.B."/>
            <person name="Holloway A.K."/>
            <person name="Clamp M."/>
            <person name="Gnerre S."/>
            <person name="Alfoldi J."/>
            <person name="Beal K."/>
            <person name="Chang J."/>
            <person name="Clawson H."/>
            <person name="Cuff J."/>
            <person name="Di Palma F."/>
            <person name="Fitzgerald S."/>
            <person name="Flicek P."/>
            <person name="Guttman M."/>
            <person name="Hubisz M.J."/>
            <person name="Jaffe D.B."/>
            <person name="Jungreis I."/>
            <person name="Kent W.J."/>
            <person name="Kostka D."/>
            <person name="Lara M."/>
            <person name="Martins A.L."/>
            <person name="Massingham T."/>
            <person name="Moltke I."/>
            <person name="Raney B.J."/>
            <person name="Rasmussen M.D."/>
            <person name="Robinson J."/>
            <person name="Stark A."/>
            <person name="Vilella A.J."/>
            <person name="Wen J."/>
            <person name="Xie X."/>
            <person name="Zody M.C."/>
            <person name="Baldwin J."/>
            <person name="Bloom T."/>
            <person name="Chin C.W."/>
            <person name="Heiman D."/>
            <person name="Nicol R."/>
            <person name="Nusbaum C."/>
            <person name="Young S."/>
            <person name="Wilkinson J."/>
            <person name="Worley K.C."/>
            <person name="Kovar C.L."/>
            <person name="Muzny D.M."/>
            <person name="Gibbs R.A."/>
            <person name="Cree A."/>
            <person name="Dihn H.H."/>
            <person name="Fowler G."/>
            <person name="Jhangiani S."/>
            <person name="Joshi V."/>
            <person name="Lee S."/>
            <person name="Lewis L.R."/>
            <person name="Nazareth L.V."/>
            <person name="Okwuonu G."/>
            <person name="Santibanez J."/>
            <person name="Warren W.C."/>
            <person name="Mardis E.R."/>
            <person name="Weinstock G.M."/>
            <person name="Wilson R.K."/>
            <person name="Delehaunty K."/>
            <person name="Dooling D."/>
            <person name="Fronik C."/>
            <person name="Fulton L."/>
            <person name="Fulton B."/>
            <person name="Graves T."/>
            <person name="Minx P."/>
            <person name="Sodergren E."/>
            <person name="Birney E."/>
            <person name="Margulies E.H."/>
            <person name="Herrero J."/>
            <person name="Green E.D."/>
            <person name="Haussler D."/>
            <person name="Siepel A."/>
            <person name="Goldman N."/>
            <person name="Pollard K.S."/>
            <person name="Pedersen J.S."/>
            <person name="Lander E.S."/>
            <person name="Kellis M."/>
        </authorList>
    </citation>
    <scope>NUCLEOTIDE SEQUENCE [LARGE SCALE GENOMIC DNA]</scope>
    <source>
        <strain evidence="20 21">Thorbecke inbred</strain>
    </source>
</reference>
<evidence type="ECO:0000256" key="3">
    <source>
        <dbReference type="ARBA" id="ARBA00022475"/>
    </source>
</evidence>
<sequence length="290" mass="32637">MRTAGLWGLLWTLLVSELGAAPEDNEEKYVLEAGQNLTVSCPFNIWKYASSQKAWQRLEPGQEPLTLVVTDRPSGKPSTVRVGRYELEDDPDEAMLSVRMTQLQVADSGLYRCVIYHPPKDPVVLFHPVRLLVTQGSQAAGGEQEEEQKCLVEGDNLTVSCPYNIMQYATSLKAWQRVGSRGSLETLVRTETRKEDHNRAQAGRYLLEDYPTQAILRVTMTDLRRQDVGLYQCVIYLSSQQVVVLYHRIRLVQCQGLWMPATVLACGFILNKGLVFTVLLIFLCRGQAAS</sequence>
<dbReference type="PANTHER" id="PTHR19357:SF0">
    <property type="entry name" value="TRIGGERING RECEPTOR EXPRESSED ON MYELOID CELLS 1"/>
    <property type="match status" value="1"/>
</dbReference>
<evidence type="ECO:0000256" key="11">
    <source>
        <dbReference type="ARBA" id="ARBA00023157"/>
    </source>
</evidence>
<dbReference type="Gene3D" id="2.60.40.10">
    <property type="entry name" value="Immunoglobulins"/>
    <property type="match status" value="2"/>
</dbReference>
<dbReference type="InterPro" id="IPR036179">
    <property type="entry name" value="Ig-like_dom_sf"/>
</dbReference>
<evidence type="ECO:0000256" key="14">
    <source>
        <dbReference type="ARBA" id="ARBA00023319"/>
    </source>
</evidence>
<dbReference type="SMR" id="G1TKC5"/>
<comment type="subcellular location">
    <subcellularLocation>
        <location evidence="1">Cell membrane</location>
        <topology evidence="1">Single-pass type I membrane protein</topology>
    </subcellularLocation>
</comment>
<evidence type="ECO:0000259" key="19">
    <source>
        <dbReference type="PROSITE" id="PS50835"/>
    </source>
</evidence>
<feature type="domain" description="Ig-like" evidence="19">
    <location>
        <begin position="22"/>
        <end position="117"/>
    </location>
</feature>
<keyword evidence="6 18" id="KW-0732">Signal</keyword>
<evidence type="ECO:0000256" key="8">
    <source>
        <dbReference type="ARBA" id="ARBA00022989"/>
    </source>
</evidence>
<evidence type="ECO:0000256" key="12">
    <source>
        <dbReference type="ARBA" id="ARBA00023170"/>
    </source>
</evidence>
<dbReference type="STRING" id="9986.ENSOCUP00000017410"/>
<protein>
    <recommendedName>
        <fullName evidence="2">Triggering receptor expressed on myeloid cells 1</fullName>
    </recommendedName>
</protein>
<proteinExistence type="predicted"/>
<feature type="domain" description="Ig-like" evidence="19">
    <location>
        <begin position="122"/>
        <end position="243"/>
    </location>
</feature>
<keyword evidence="11" id="KW-1015">Disulfide bond</keyword>
<dbReference type="HOGENOM" id="CLU_110755_0_0_1"/>
<evidence type="ECO:0000256" key="5">
    <source>
        <dbReference type="ARBA" id="ARBA00022692"/>
    </source>
</evidence>
<keyword evidence="21" id="KW-1185">Reference proteome</keyword>
<dbReference type="SMART" id="SM00409">
    <property type="entry name" value="IG"/>
    <property type="match status" value="2"/>
</dbReference>
<dbReference type="Pfam" id="PF07686">
    <property type="entry name" value="V-set"/>
    <property type="match status" value="2"/>
</dbReference>
<feature type="signal peptide" evidence="18">
    <location>
        <begin position="1"/>
        <end position="20"/>
    </location>
</feature>
<dbReference type="Proteomes" id="UP000001811">
    <property type="component" value="Chromosome 12"/>
</dbReference>
<comment type="function">
    <text evidence="15">Cell surface receptor that plays important roles in innate and adaptive immunity by amplifying inflammatory responses. Upon activation by various ligands such as PGLYRP1, HMGB1 or HSP70, multimerizes and forms a complex with transmembrane adapter TYROBP/DAP12. In turn, initiates a SYK-mediated cascade of tyrosine phosphorylation, activating multiple downstream mediators such as BTK, MAPK1, MAPK3 or phospholipase C-gamma. This cascade promotes the neutrophil- and macrophage-mediated release of pro-inflammatory cytokines and/or chemokines, as well as their migration and thereby amplifies inflammatory responses that are triggered by bacterial and fungal infections. By also promoting the amplification of inflammatory signals that are initially triggered by Toll-like receptor (TLR) and NOD-like receptor engagement, plays a major role in the pathophysiology of acute and chronic inflammatory diseases of different etiologies including septic shock and atherosclerosis.</text>
</comment>
<evidence type="ECO:0000256" key="16">
    <source>
        <dbReference type="ARBA" id="ARBA00046918"/>
    </source>
</evidence>
<dbReference type="GO" id="GO:0002250">
    <property type="term" value="P:adaptive immune response"/>
    <property type="evidence" value="ECO:0007669"/>
    <property type="project" value="UniProtKB-KW"/>
</dbReference>
<evidence type="ECO:0000256" key="9">
    <source>
        <dbReference type="ARBA" id="ARBA00023130"/>
    </source>
</evidence>
<evidence type="ECO:0000256" key="10">
    <source>
        <dbReference type="ARBA" id="ARBA00023136"/>
    </source>
</evidence>
<keyword evidence="9" id="KW-1064">Adaptive immunity</keyword>
<dbReference type="GO" id="GO:0005886">
    <property type="term" value="C:plasma membrane"/>
    <property type="evidence" value="ECO:0007669"/>
    <property type="project" value="UniProtKB-SubCell"/>
</dbReference>
<dbReference type="SMART" id="SM00406">
    <property type="entry name" value="IGv"/>
    <property type="match status" value="2"/>
</dbReference>
<dbReference type="EMBL" id="AAGW02017956">
    <property type="status" value="NOT_ANNOTATED_CDS"/>
    <property type="molecule type" value="Genomic_DNA"/>
</dbReference>
<keyword evidence="5 17" id="KW-0812">Transmembrane</keyword>
<dbReference type="SUPFAM" id="SSF48726">
    <property type="entry name" value="Immunoglobulin"/>
    <property type="match status" value="2"/>
</dbReference>
<evidence type="ECO:0000256" key="1">
    <source>
        <dbReference type="ARBA" id="ARBA00004251"/>
    </source>
</evidence>
<evidence type="ECO:0000256" key="15">
    <source>
        <dbReference type="ARBA" id="ARBA00045778"/>
    </source>
</evidence>
<dbReference type="GO" id="GO:0045087">
    <property type="term" value="P:innate immune response"/>
    <property type="evidence" value="ECO:0007669"/>
    <property type="project" value="UniProtKB-KW"/>
</dbReference>
<keyword evidence="4" id="KW-0399">Innate immunity</keyword>
<evidence type="ECO:0000313" key="21">
    <source>
        <dbReference type="Proteomes" id="UP000001811"/>
    </source>
</evidence>
<dbReference type="Bgee" id="ENSOCUG00000011397">
    <property type="expression patterns" value="Expressed in blood and 14 other cell types or tissues"/>
</dbReference>
<keyword evidence="12" id="KW-0675">Receptor</keyword>
<keyword evidence="13" id="KW-0325">Glycoprotein</keyword>
<name>G1TKC5_RABIT</name>
<keyword evidence="3" id="KW-1003">Cell membrane</keyword>
<dbReference type="FunCoup" id="G1TKC5">
    <property type="interactions" value="1"/>
</dbReference>
<evidence type="ECO:0000256" key="2">
    <source>
        <dbReference type="ARBA" id="ARBA00021287"/>
    </source>
</evidence>
<evidence type="ECO:0000256" key="6">
    <source>
        <dbReference type="ARBA" id="ARBA00022729"/>
    </source>
</evidence>
<evidence type="ECO:0000256" key="13">
    <source>
        <dbReference type="ARBA" id="ARBA00023180"/>
    </source>
</evidence>